<evidence type="ECO:0000313" key="3">
    <source>
        <dbReference type="Proteomes" id="UP000277300"/>
    </source>
</evidence>
<dbReference type="EMBL" id="MBDO02000682">
    <property type="protein sequence ID" value="RLN52910.1"/>
    <property type="molecule type" value="Genomic_DNA"/>
</dbReference>
<dbReference type="AlphaFoldDB" id="A0A3F2RCJ6"/>
<protein>
    <submittedName>
        <fullName evidence="1">Uncharacterized protein</fullName>
    </submittedName>
</protein>
<accession>A0A3F2RCJ6</accession>
<comment type="caution">
    <text evidence="1">The sequence shown here is derived from an EMBL/GenBank/DDBJ whole genome shotgun (WGS) entry which is preliminary data.</text>
</comment>
<sequence>MDARNETSPDRSDLRIRQFALRVVNTVRYLKRTAEYLRALGNTSSANTEAARAVRLSTEVENLTKNLLKQKERHATEIRQLQITHADQFKHPGDGSAASGNISAFKAEIAHLKAENKDLLDRYGKSLTDADTAQKQVPLGEETIQDLREQIAGSQTFSPAALSDFLRANVTFNGH</sequence>
<name>A0A3F2RCJ6_9STRA</name>
<reference evidence="3 4" key="1">
    <citation type="submission" date="2018-07" db="EMBL/GenBank/DDBJ databases">
        <title>Genome sequencing of oomycete isolates from Chile give support for New Zealand origin for Phytophthora kernoviae and make available the first Nothophytophthora sp. genome.</title>
        <authorList>
            <person name="Studholme D.J."/>
            <person name="Sanfuentes E."/>
            <person name="Panda P."/>
            <person name="Hill R."/>
            <person name="Sambles C."/>
            <person name="Grant M."/>
            <person name="Williams N.M."/>
            <person name="Mcdougal R.L."/>
        </authorList>
    </citation>
    <scope>NUCLEOTIDE SEQUENCE [LARGE SCALE GENOMIC DNA]</scope>
    <source>
        <strain evidence="1">Chile6</strain>
        <strain evidence="2">Chile7</strain>
    </source>
</reference>
<dbReference type="OrthoDB" id="94159at2759"/>
<dbReference type="EMBL" id="MBAD02000898">
    <property type="protein sequence ID" value="RLN61467.1"/>
    <property type="molecule type" value="Genomic_DNA"/>
</dbReference>
<gene>
    <name evidence="2" type="ORF">BBJ29_009159</name>
    <name evidence="1" type="ORF">BBP00_00009495</name>
</gene>
<dbReference type="Proteomes" id="UP000277300">
    <property type="component" value="Unassembled WGS sequence"/>
</dbReference>
<evidence type="ECO:0000313" key="1">
    <source>
        <dbReference type="EMBL" id="RLN52910.1"/>
    </source>
</evidence>
<dbReference type="Proteomes" id="UP000284657">
    <property type="component" value="Unassembled WGS sequence"/>
</dbReference>
<proteinExistence type="predicted"/>
<organism evidence="1 3">
    <name type="scientific">Phytophthora kernoviae</name>
    <dbReference type="NCBI Taxonomy" id="325452"/>
    <lineage>
        <taxon>Eukaryota</taxon>
        <taxon>Sar</taxon>
        <taxon>Stramenopiles</taxon>
        <taxon>Oomycota</taxon>
        <taxon>Peronosporomycetes</taxon>
        <taxon>Peronosporales</taxon>
        <taxon>Peronosporaceae</taxon>
        <taxon>Phytophthora</taxon>
    </lineage>
</organism>
<evidence type="ECO:0000313" key="4">
    <source>
        <dbReference type="Proteomes" id="UP000284657"/>
    </source>
</evidence>
<evidence type="ECO:0000313" key="2">
    <source>
        <dbReference type="EMBL" id="RLN61467.1"/>
    </source>
</evidence>